<dbReference type="Proteomes" id="UP000305401">
    <property type="component" value="Unassembled WGS sequence"/>
</dbReference>
<name>A0AC61S5A2_9BACT</name>
<evidence type="ECO:0000313" key="1">
    <source>
        <dbReference type="EMBL" id="THG51561.1"/>
    </source>
</evidence>
<dbReference type="EMBL" id="SSTG01000058">
    <property type="protein sequence ID" value="THG51561.1"/>
    <property type="molecule type" value="Genomic_DNA"/>
</dbReference>
<keyword evidence="2" id="KW-1185">Reference proteome</keyword>
<accession>A0AC61S5A2</accession>
<evidence type="ECO:0000313" key="2">
    <source>
        <dbReference type="Proteomes" id="UP000305401"/>
    </source>
</evidence>
<sequence length="338" mass="36421">MSPKGDITLYTLTNKSGASVVLSSLGAGIVSIIVPDSNGELADVVLGYKNPADYIGDGPCAGKIPGRYANRIGAGKFSISGKEYQLAVNNGPNALHGGPEGFQNQIWDSEAKGSHVKFTYLSSDGEEGYPGNLKAEVIYSWNEHNELTIDITAESDKKTVVNLTNHAYFNLDGENSGSVLEHTLLLNASRFLEADMNLLPTGNILSVEGTPMDFRTQVALKNGIDADYPAIKAGKGYDSCWVIDNWRKHELNPAARLSAAKSSRCLEVFTTQPGVQVYAGCWLAGSPESKSGRPYNDYDGVAIECQGFPDAPNKPKFPSQLLGPGEQYQQTIVFKFTN</sequence>
<gene>
    <name evidence="1" type="ORF">E5990_05915</name>
</gene>
<comment type="caution">
    <text evidence="1">The sequence shown here is derived from an EMBL/GenBank/DDBJ whole genome shotgun (WGS) entry which is preliminary data.</text>
</comment>
<reference evidence="1" key="1">
    <citation type="submission" date="2019-04" db="EMBL/GenBank/DDBJ databases">
        <title>Microbes associate with the intestines of laboratory mice.</title>
        <authorList>
            <person name="Navarre W."/>
            <person name="Wong E."/>
            <person name="Huang K.C."/>
            <person name="Tropini C."/>
            <person name="Ng K."/>
            <person name="Yu B."/>
        </authorList>
    </citation>
    <scope>NUCLEOTIDE SEQUENCE</scope>
    <source>
        <strain evidence="1">NM86_A22</strain>
    </source>
</reference>
<proteinExistence type="predicted"/>
<organism evidence="1 2">
    <name type="scientific">Muribaculum caecicola</name>
    <dbReference type="NCBI Taxonomy" id="3038144"/>
    <lineage>
        <taxon>Bacteria</taxon>
        <taxon>Pseudomonadati</taxon>
        <taxon>Bacteroidota</taxon>
        <taxon>Bacteroidia</taxon>
        <taxon>Bacteroidales</taxon>
        <taxon>Muribaculaceae</taxon>
        <taxon>Muribaculum</taxon>
    </lineage>
</organism>
<protein>
    <submittedName>
        <fullName evidence="1">Galactose mutarotase</fullName>
    </submittedName>
</protein>